<keyword evidence="1" id="KW-1133">Transmembrane helix</keyword>
<evidence type="ECO:0000313" key="3">
    <source>
        <dbReference type="Proteomes" id="UP000598350"/>
    </source>
</evidence>
<keyword evidence="1" id="KW-0812">Transmembrane</keyword>
<dbReference type="Proteomes" id="UP000598350">
    <property type="component" value="Unassembled WGS sequence"/>
</dbReference>
<comment type="caution">
    <text evidence="2">The sequence shown here is derived from an EMBL/GenBank/DDBJ whole genome shotgun (WGS) entry which is preliminary data.</text>
</comment>
<evidence type="ECO:0000256" key="1">
    <source>
        <dbReference type="SAM" id="Phobius"/>
    </source>
</evidence>
<dbReference type="RefSeq" id="WP_188314381.1">
    <property type="nucleotide sequence ID" value="NZ_JABTCG010000004.1"/>
</dbReference>
<gene>
    <name evidence="2" type="ORF">HPE63_11285</name>
</gene>
<accession>A0ABR7VGI1</accession>
<sequence length="106" mass="11724">MELRTPDYSYIVVFFLIVLGIRACVSKKSGKDPAKLFLSGKKIPWLLGVLMVVTMFYTDTLNLATDVLGSQGVLGNWESGFILFLGLSIVWMSKPGGNMTWAMTNI</sequence>
<dbReference type="EMBL" id="JABTCG010000004">
    <property type="protein sequence ID" value="MBD0851252.1"/>
    <property type="molecule type" value="Genomic_DNA"/>
</dbReference>
<evidence type="ECO:0000313" key="2">
    <source>
        <dbReference type="EMBL" id="MBD0851252.1"/>
    </source>
</evidence>
<protein>
    <recommendedName>
        <fullName evidence="4">Sodium:solute symporter family protein</fullName>
    </recommendedName>
</protein>
<keyword evidence="3" id="KW-1185">Reference proteome</keyword>
<feature type="transmembrane region" description="Helical" evidence="1">
    <location>
        <begin position="6"/>
        <end position="25"/>
    </location>
</feature>
<proteinExistence type="predicted"/>
<feature type="transmembrane region" description="Helical" evidence="1">
    <location>
        <begin position="76"/>
        <end position="93"/>
    </location>
</feature>
<feature type="transmembrane region" description="Helical" evidence="1">
    <location>
        <begin position="45"/>
        <end position="64"/>
    </location>
</feature>
<name>A0ABR7VGI1_9FLAO</name>
<evidence type="ECO:0008006" key="4">
    <source>
        <dbReference type="Google" id="ProtNLM"/>
    </source>
</evidence>
<keyword evidence="1" id="KW-0472">Membrane</keyword>
<organism evidence="2 3">
    <name type="scientific">Maribacter arenosus</name>
    <dbReference type="NCBI Taxonomy" id="1854708"/>
    <lineage>
        <taxon>Bacteria</taxon>
        <taxon>Pseudomonadati</taxon>
        <taxon>Bacteroidota</taxon>
        <taxon>Flavobacteriia</taxon>
        <taxon>Flavobacteriales</taxon>
        <taxon>Flavobacteriaceae</taxon>
        <taxon>Maribacter</taxon>
    </lineage>
</organism>
<reference evidence="2 3" key="1">
    <citation type="submission" date="2020-05" db="EMBL/GenBank/DDBJ databases">
        <title>The draft genome sequence of Maribacter arenosus CAU 1321.</title>
        <authorList>
            <person name="Mu L."/>
        </authorList>
    </citation>
    <scope>NUCLEOTIDE SEQUENCE [LARGE SCALE GENOMIC DNA]</scope>
    <source>
        <strain evidence="2 3">CAU 1321</strain>
    </source>
</reference>